<proteinExistence type="predicted"/>
<keyword evidence="3" id="KW-1185">Reference proteome</keyword>
<accession>A0A2P7TWX9</accession>
<gene>
    <name evidence="2" type="ORF">C7N83_13565</name>
</gene>
<dbReference type="Pfam" id="PF09500">
    <property type="entry name" value="YiiD_C"/>
    <property type="match status" value="1"/>
</dbReference>
<dbReference type="SUPFAM" id="SSF54637">
    <property type="entry name" value="Thioesterase/thiol ester dehydrase-isomerase"/>
    <property type="match status" value="1"/>
</dbReference>
<dbReference type="CDD" id="cd03443">
    <property type="entry name" value="PaaI_thioesterase"/>
    <property type="match status" value="1"/>
</dbReference>
<comment type="caution">
    <text evidence="2">The sequence shown here is derived from an EMBL/GenBank/DDBJ whole genome shotgun (WGS) entry which is preliminary data.</text>
</comment>
<evidence type="ECO:0000313" key="2">
    <source>
        <dbReference type="EMBL" id="PSJ79221.1"/>
    </source>
</evidence>
<dbReference type="Proteomes" id="UP000241868">
    <property type="component" value="Unassembled WGS sequence"/>
</dbReference>
<name>A0A2P7TWX9_9NEIS</name>
<evidence type="ECO:0000259" key="1">
    <source>
        <dbReference type="Pfam" id="PF09500"/>
    </source>
</evidence>
<dbReference type="InterPro" id="IPR012660">
    <property type="entry name" value="YiiD_C"/>
</dbReference>
<dbReference type="EMBL" id="PXYY01000156">
    <property type="protein sequence ID" value="PSJ79221.1"/>
    <property type="molecule type" value="Genomic_DNA"/>
</dbReference>
<feature type="domain" description="Thioesterase putative" evidence="1">
    <location>
        <begin position="4"/>
        <end position="143"/>
    </location>
</feature>
<reference evidence="2 3" key="1">
    <citation type="submission" date="2018-03" db="EMBL/GenBank/DDBJ databases">
        <title>Neisseria weixii sp. nov., isolated from the intestinal contents of Tibetan Plateau pika (Ochotona curzoniae) in Yushu, Qinghai Province, China.</title>
        <authorList>
            <person name="Gui Z."/>
        </authorList>
    </citation>
    <scope>NUCLEOTIDE SEQUENCE [LARGE SCALE GENOMIC DNA]</scope>
    <source>
        <strain evidence="2 3">ATCC 51483</strain>
    </source>
</reference>
<protein>
    <recommendedName>
        <fullName evidence="1">Thioesterase putative domain-containing protein</fullName>
    </recommendedName>
</protein>
<dbReference type="InterPro" id="IPR029069">
    <property type="entry name" value="HotDog_dom_sf"/>
</dbReference>
<dbReference type="AlphaFoldDB" id="A0A2P7TWX9"/>
<organism evidence="2 3">
    <name type="scientific">Neisseria iguanae</name>
    <dbReference type="NCBI Taxonomy" id="90242"/>
    <lineage>
        <taxon>Bacteria</taxon>
        <taxon>Pseudomonadati</taxon>
        <taxon>Pseudomonadota</taxon>
        <taxon>Betaproteobacteria</taxon>
        <taxon>Neisseriales</taxon>
        <taxon>Neisseriaceae</taxon>
        <taxon>Neisseria</taxon>
    </lineage>
</organism>
<dbReference type="OrthoDB" id="572024at2"/>
<dbReference type="Gene3D" id="3.10.129.10">
    <property type="entry name" value="Hotdog Thioesterase"/>
    <property type="match status" value="1"/>
</dbReference>
<evidence type="ECO:0000313" key="3">
    <source>
        <dbReference type="Proteomes" id="UP000241868"/>
    </source>
</evidence>
<dbReference type="NCBIfam" id="TIGR02447">
    <property type="entry name" value="yiiD_Cterm"/>
    <property type="match status" value="1"/>
</dbReference>
<sequence length="145" mass="15784">MTAQLLQAFLHTHIPATAALEIQVIEADREHVKLTMPHAPNRNHKNTAFGGSIALGATTCGWALVHSHLPEAAGNIVIQQNETQYLRPAHGNLTIQTRLVAAGSWQQMNEIFTKRGKGKVVLEIDVFSEGRLAAAFVGKFVALKD</sequence>